<keyword evidence="2" id="KW-1185">Reference proteome</keyword>
<dbReference type="AlphaFoldDB" id="A0AAW1VRZ5"/>
<sequence length="146" mass="16364">MKPICSANIAALGIGRSFHASAVKFLGKLDVFICNSLVSFYAKCGSMEDGLLVFNFSINWAKEHCFLECCDKHWVLEGIAWWLPNPLEYGVGEFATRKILSLDPEDVSSYIMLSNAHSAAGRDKNHHQMNEICTVLEILYRAFEGE</sequence>
<organism evidence="1 2">
    <name type="scientific">Rubus argutus</name>
    <name type="common">Southern blackberry</name>
    <dbReference type="NCBI Taxonomy" id="59490"/>
    <lineage>
        <taxon>Eukaryota</taxon>
        <taxon>Viridiplantae</taxon>
        <taxon>Streptophyta</taxon>
        <taxon>Embryophyta</taxon>
        <taxon>Tracheophyta</taxon>
        <taxon>Spermatophyta</taxon>
        <taxon>Magnoliopsida</taxon>
        <taxon>eudicotyledons</taxon>
        <taxon>Gunneridae</taxon>
        <taxon>Pentapetalae</taxon>
        <taxon>rosids</taxon>
        <taxon>fabids</taxon>
        <taxon>Rosales</taxon>
        <taxon>Rosaceae</taxon>
        <taxon>Rosoideae</taxon>
        <taxon>Rosoideae incertae sedis</taxon>
        <taxon>Rubus</taxon>
    </lineage>
</organism>
<dbReference type="PANTHER" id="PTHR47926:SF357">
    <property type="entry name" value="PENTATRICOPEPTIDE REPEAT-CONTAINING PROTEIN"/>
    <property type="match status" value="1"/>
</dbReference>
<protein>
    <submittedName>
        <fullName evidence="1">Uncharacterized protein</fullName>
    </submittedName>
</protein>
<accession>A0AAW1VRZ5</accession>
<dbReference type="GO" id="GO:0009451">
    <property type="term" value="P:RNA modification"/>
    <property type="evidence" value="ECO:0007669"/>
    <property type="project" value="InterPro"/>
</dbReference>
<reference evidence="1 2" key="1">
    <citation type="journal article" date="2023" name="G3 (Bethesda)">
        <title>A chromosome-length genome assembly and annotation of blackberry (Rubus argutus, cv. 'Hillquist').</title>
        <authorList>
            <person name="Bruna T."/>
            <person name="Aryal R."/>
            <person name="Dudchenko O."/>
            <person name="Sargent D.J."/>
            <person name="Mead D."/>
            <person name="Buti M."/>
            <person name="Cavallini A."/>
            <person name="Hytonen T."/>
            <person name="Andres J."/>
            <person name="Pham M."/>
            <person name="Weisz D."/>
            <person name="Mascagni F."/>
            <person name="Usai G."/>
            <person name="Natali L."/>
            <person name="Bassil N."/>
            <person name="Fernandez G.E."/>
            <person name="Lomsadze A."/>
            <person name="Armour M."/>
            <person name="Olukolu B."/>
            <person name="Poorten T."/>
            <person name="Britton C."/>
            <person name="Davik J."/>
            <person name="Ashrafi H."/>
            <person name="Aiden E.L."/>
            <person name="Borodovsky M."/>
            <person name="Worthington M."/>
        </authorList>
    </citation>
    <scope>NUCLEOTIDE SEQUENCE [LARGE SCALE GENOMIC DNA]</scope>
    <source>
        <strain evidence="1">PI 553951</strain>
    </source>
</reference>
<dbReference type="PANTHER" id="PTHR47926">
    <property type="entry name" value="PENTATRICOPEPTIDE REPEAT-CONTAINING PROTEIN"/>
    <property type="match status" value="1"/>
</dbReference>
<evidence type="ECO:0000313" key="2">
    <source>
        <dbReference type="Proteomes" id="UP001457282"/>
    </source>
</evidence>
<dbReference type="EMBL" id="JBEDUW010000007">
    <property type="protein sequence ID" value="KAK9910490.1"/>
    <property type="molecule type" value="Genomic_DNA"/>
</dbReference>
<name>A0AAW1VRZ5_RUBAR</name>
<evidence type="ECO:0000313" key="1">
    <source>
        <dbReference type="EMBL" id="KAK9910490.1"/>
    </source>
</evidence>
<gene>
    <name evidence="1" type="ORF">M0R45_034449</name>
</gene>
<dbReference type="InterPro" id="IPR046960">
    <property type="entry name" value="PPR_At4g14850-like_plant"/>
</dbReference>
<comment type="caution">
    <text evidence="1">The sequence shown here is derived from an EMBL/GenBank/DDBJ whole genome shotgun (WGS) entry which is preliminary data.</text>
</comment>
<dbReference type="Proteomes" id="UP001457282">
    <property type="component" value="Unassembled WGS sequence"/>
</dbReference>
<dbReference type="GO" id="GO:0003723">
    <property type="term" value="F:RNA binding"/>
    <property type="evidence" value="ECO:0007669"/>
    <property type="project" value="InterPro"/>
</dbReference>
<proteinExistence type="predicted"/>